<sequence>MAPVHHAKYNYLEKTLSKTSKCQICGKLFKPQGIKSHATHCAARQTREIQRIDATKEYEREKEQALVTSAYSTVRMHITQAGPSQVARTLNEDNDGLPTPNISHSGRTDFVDQDVWEPHGDPAAQSDQSNVSMASNGSDRTPSPEQPPADFKTEFHPRSNTPSLFQSQEEFGQHATATMAPDPHPWHPFIEEGDYLFAEIALQAGLNASQINGLLSLISHIVQGKANVTLRNDVDLQRAWDRAAMQVTPFTRHNVTAPYKGENLTFPVYVRSLWEWALDLLSNPLLAPHFVWDAQWVFRHNGHEYERFYSEPWTGDRWWDIQSRLPQVENAAPFAFILYADQTHLSSHGTVKGYPVVACCGNLPTNIRNGERFGGGCVVGWLPIVPKSAKEEGKTSYTNYKRVIWHEAFLCIIDRLTELSKLGYKYECYDKITRWLFPLILILSTDYEEQCMMSLIRGTKSKRPCPVCLVPLEDLSQLAKSFPMHTIRQAKEALAIYQEKKSAGELILKALGLRPVANVFWKVENSEPEEAVSFDRLHALHDGLFGHHSLEELKILLSKLLCKYAAQLEEQLAAFPSWRGLAHFNGILHVSYADGNKLQDLAQQTFYAALNILTNNVSHEGYQLLWMLRSYLELDSLIGLDVHTDKTLELIEREQLVFGSELKEYVSRVANGELAEHLKTDWNFPKVHLWKHVVRDIRNKGAAHNYSTRPNEKMHGSLKDAYQDHSNGKDVAVQVLRVDHHCLAMKLIRNRVDAEANRTQQDCDDDDIDGGGDEDVLMSFSEHVKLEFQGFHQKFTRFVNQCLPIYLNRNRNSWKNISFAETFQLQEHAYLKVNYESRMDWQQATDYLQCNPSFHSKPRYDTVLFQLSHSEIAFARLVFMFSCNIPDFGTYQFALVHPYTANINAARSSFDNAFRLVRVKARPHTASIFIPIQSIVRGVLLYPDPKYKDEYFVVEHIDGDMFRCVNEWNGHHLDQE</sequence>
<dbReference type="InterPro" id="IPR041078">
    <property type="entry name" value="Plavaka"/>
</dbReference>
<protein>
    <submittedName>
        <fullName evidence="2">Uncharacterized protein</fullName>
    </submittedName>
</protein>
<feature type="compositionally biased region" description="Polar residues" evidence="1">
    <location>
        <begin position="125"/>
        <end position="143"/>
    </location>
</feature>
<organism evidence="2 3">
    <name type="scientific">Pisolithus tinctorius Marx 270</name>
    <dbReference type="NCBI Taxonomy" id="870435"/>
    <lineage>
        <taxon>Eukaryota</taxon>
        <taxon>Fungi</taxon>
        <taxon>Dikarya</taxon>
        <taxon>Basidiomycota</taxon>
        <taxon>Agaricomycotina</taxon>
        <taxon>Agaricomycetes</taxon>
        <taxon>Agaricomycetidae</taxon>
        <taxon>Boletales</taxon>
        <taxon>Sclerodermatineae</taxon>
        <taxon>Pisolithaceae</taxon>
        <taxon>Pisolithus</taxon>
    </lineage>
</organism>
<keyword evidence="3" id="KW-1185">Reference proteome</keyword>
<dbReference type="STRING" id="870435.A0A0C3NPV7"/>
<dbReference type="InParanoid" id="A0A0C3NPV7"/>
<evidence type="ECO:0000313" key="2">
    <source>
        <dbReference type="EMBL" id="KIO02880.1"/>
    </source>
</evidence>
<reference evidence="2 3" key="1">
    <citation type="submission" date="2014-04" db="EMBL/GenBank/DDBJ databases">
        <authorList>
            <consortium name="DOE Joint Genome Institute"/>
            <person name="Kuo A."/>
            <person name="Kohler A."/>
            <person name="Costa M.D."/>
            <person name="Nagy L.G."/>
            <person name="Floudas D."/>
            <person name="Copeland A."/>
            <person name="Barry K.W."/>
            <person name="Cichocki N."/>
            <person name="Veneault-Fourrey C."/>
            <person name="LaButti K."/>
            <person name="Lindquist E.A."/>
            <person name="Lipzen A."/>
            <person name="Lundell T."/>
            <person name="Morin E."/>
            <person name="Murat C."/>
            <person name="Sun H."/>
            <person name="Tunlid A."/>
            <person name="Henrissat B."/>
            <person name="Grigoriev I.V."/>
            <person name="Hibbett D.S."/>
            <person name="Martin F."/>
            <person name="Nordberg H.P."/>
            <person name="Cantor M.N."/>
            <person name="Hua S.X."/>
        </authorList>
    </citation>
    <scope>NUCLEOTIDE SEQUENCE [LARGE SCALE GENOMIC DNA]</scope>
    <source>
        <strain evidence="2 3">Marx 270</strain>
    </source>
</reference>
<feature type="compositionally biased region" description="Basic and acidic residues" evidence="1">
    <location>
        <begin position="106"/>
        <end position="120"/>
    </location>
</feature>
<dbReference type="Proteomes" id="UP000054217">
    <property type="component" value="Unassembled WGS sequence"/>
</dbReference>
<feature type="region of interest" description="Disordered" evidence="1">
    <location>
        <begin position="88"/>
        <end position="163"/>
    </location>
</feature>
<proteinExistence type="predicted"/>
<dbReference type="HOGENOM" id="CLU_009122_0_0_1"/>
<dbReference type="EMBL" id="KN831979">
    <property type="protein sequence ID" value="KIO02880.1"/>
    <property type="molecule type" value="Genomic_DNA"/>
</dbReference>
<dbReference type="AlphaFoldDB" id="A0A0C3NPV7"/>
<dbReference type="Pfam" id="PF18759">
    <property type="entry name" value="Plavaka"/>
    <property type="match status" value="1"/>
</dbReference>
<evidence type="ECO:0000313" key="3">
    <source>
        <dbReference type="Proteomes" id="UP000054217"/>
    </source>
</evidence>
<gene>
    <name evidence="2" type="ORF">M404DRAFT_27486</name>
</gene>
<name>A0A0C3NPV7_PISTI</name>
<accession>A0A0C3NPV7</accession>
<evidence type="ECO:0000256" key="1">
    <source>
        <dbReference type="SAM" id="MobiDB-lite"/>
    </source>
</evidence>
<reference evidence="3" key="2">
    <citation type="submission" date="2015-01" db="EMBL/GenBank/DDBJ databases">
        <title>Evolutionary Origins and Diversification of the Mycorrhizal Mutualists.</title>
        <authorList>
            <consortium name="DOE Joint Genome Institute"/>
            <consortium name="Mycorrhizal Genomics Consortium"/>
            <person name="Kohler A."/>
            <person name="Kuo A."/>
            <person name="Nagy L.G."/>
            <person name="Floudas D."/>
            <person name="Copeland A."/>
            <person name="Barry K.W."/>
            <person name="Cichocki N."/>
            <person name="Veneault-Fourrey C."/>
            <person name="LaButti K."/>
            <person name="Lindquist E.A."/>
            <person name="Lipzen A."/>
            <person name="Lundell T."/>
            <person name="Morin E."/>
            <person name="Murat C."/>
            <person name="Riley R."/>
            <person name="Ohm R."/>
            <person name="Sun H."/>
            <person name="Tunlid A."/>
            <person name="Henrissat B."/>
            <person name="Grigoriev I.V."/>
            <person name="Hibbett D.S."/>
            <person name="Martin F."/>
        </authorList>
    </citation>
    <scope>NUCLEOTIDE SEQUENCE [LARGE SCALE GENOMIC DNA]</scope>
    <source>
        <strain evidence="3">Marx 270</strain>
    </source>
</reference>
<dbReference type="OrthoDB" id="3239511at2759"/>